<dbReference type="GO" id="GO:0005634">
    <property type="term" value="C:nucleus"/>
    <property type="evidence" value="ECO:0007669"/>
    <property type="project" value="UniProtKB-SubCell"/>
</dbReference>
<feature type="domain" description="RNase L inhibitor RLI-like possible metal-binding" evidence="9">
    <location>
        <begin position="69"/>
        <end position="97"/>
    </location>
</feature>
<dbReference type="OrthoDB" id="10262062at2759"/>
<dbReference type="InterPro" id="IPR022968">
    <property type="entry name" value="Tsr3-like"/>
</dbReference>
<feature type="binding site" evidence="6">
    <location>
        <position position="167"/>
    </location>
    <ligand>
        <name>S-adenosyl-L-methionine</name>
        <dbReference type="ChEBI" id="CHEBI:59789"/>
    </ligand>
</feature>
<dbReference type="InterPro" id="IPR007177">
    <property type="entry name" value="Tsr3_C"/>
</dbReference>
<gene>
    <name evidence="6" type="primary">TSR3</name>
    <name evidence="10" type="ORF">ALEPTO_LOCUS6185</name>
</gene>
<accession>A0A9N9BBA2</accession>
<dbReference type="PANTHER" id="PTHR20426">
    <property type="entry name" value="RIBOSOME BIOGENESIS PROTEIN TSR3 HOMOLOG"/>
    <property type="match status" value="1"/>
</dbReference>
<comment type="similarity">
    <text evidence="6">Belongs to the TDD superfamily. TSR3 family.</text>
</comment>
<keyword evidence="11" id="KW-1185">Reference proteome</keyword>
<evidence type="ECO:0000256" key="1">
    <source>
        <dbReference type="ARBA" id="ARBA00022490"/>
    </source>
</evidence>
<dbReference type="InterPro" id="IPR007209">
    <property type="entry name" value="RNaseL-inhib-like_metal-bd_dom"/>
</dbReference>
<evidence type="ECO:0000256" key="6">
    <source>
        <dbReference type="HAMAP-Rule" id="MF_03146"/>
    </source>
</evidence>
<keyword evidence="5 6" id="KW-0949">S-adenosyl-L-methionine</keyword>
<evidence type="ECO:0000259" key="9">
    <source>
        <dbReference type="Pfam" id="PF04068"/>
    </source>
</evidence>
<sequence length="286" mass="32852">MGKNKLKSTYNHKKRRSNVTNYGVAKSNKNLFPVHNGEELEWEQENINELESSSQHHNDDNGFPMFLGMWDFDHCDPKRCSGKKLSRLGIVKILKVSSRFRGISLSPNGEQAVSPADRAIVQEHGLAVVDCSWAKLDKVPFEKLKSTNNRLLPYLVAANPVNYGRPWKLNCVEAFAACFYIVGFSEYAKSVLSKFKWGHTFLEINESILNKYAACNDSADVVRVQNEWLEDIQKEYANRHDKVSSYDDEMLVRNPNYDDAWDEDEEDEEDEETESEEATKVLEVED</sequence>
<dbReference type="PANTHER" id="PTHR20426:SF0">
    <property type="entry name" value="18S RRNA AMINOCARBOXYPROPYLTRANSFERASE"/>
    <property type="match status" value="1"/>
</dbReference>
<feature type="region of interest" description="Disordered" evidence="7">
    <location>
        <begin position="247"/>
        <end position="286"/>
    </location>
</feature>
<dbReference type="Pfam" id="PF04034">
    <property type="entry name" value="Ribo_biogen_C"/>
    <property type="match status" value="1"/>
</dbReference>
<dbReference type="GO" id="GO:0000455">
    <property type="term" value="P:enzyme-directed rRNA pseudouridine synthesis"/>
    <property type="evidence" value="ECO:0007669"/>
    <property type="project" value="UniProtKB-UniRule"/>
</dbReference>
<feature type="binding site" evidence="6">
    <location>
        <position position="81"/>
    </location>
    <ligand>
        <name>S-adenosyl-L-methionine</name>
        <dbReference type="ChEBI" id="CHEBI:59789"/>
    </ligand>
</feature>
<feature type="compositionally biased region" description="Basic residues" evidence="7">
    <location>
        <begin position="1"/>
        <end position="17"/>
    </location>
</feature>
<dbReference type="GO" id="GO:0030490">
    <property type="term" value="P:maturation of SSU-rRNA"/>
    <property type="evidence" value="ECO:0007669"/>
    <property type="project" value="TreeGrafter"/>
</dbReference>
<evidence type="ECO:0000256" key="2">
    <source>
        <dbReference type="ARBA" id="ARBA00022517"/>
    </source>
</evidence>
<dbReference type="HAMAP" id="MF_01116">
    <property type="entry name" value="TSR3"/>
    <property type="match status" value="1"/>
</dbReference>
<comment type="caution">
    <text evidence="10">The sequence shown here is derived from an EMBL/GenBank/DDBJ whole genome shotgun (WGS) entry which is preliminary data.</text>
</comment>
<comment type="catalytic activity">
    <reaction evidence="6">
        <text>an N(1)-methylpseudouridine in rRNA + S-adenosyl-L-methionine = N(1)-methyl-N(3)-[(3S)-3-amino-3-carboxypropyl]pseudouridine in rRNA + S-methyl-5'-thioadenosine + H(+)</text>
        <dbReference type="Rhea" id="RHEA:63296"/>
        <dbReference type="Rhea" id="RHEA-COMP:11634"/>
        <dbReference type="Rhea" id="RHEA-COMP:16310"/>
        <dbReference type="ChEBI" id="CHEBI:15378"/>
        <dbReference type="ChEBI" id="CHEBI:17509"/>
        <dbReference type="ChEBI" id="CHEBI:59789"/>
        <dbReference type="ChEBI" id="CHEBI:74890"/>
        <dbReference type="ChEBI" id="CHEBI:146234"/>
        <dbReference type="EC" id="2.5.1.157"/>
    </reaction>
</comment>
<dbReference type="GO" id="GO:0005737">
    <property type="term" value="C:cytoplasm"/>
    <property type="evidence" value="ECO:0007669"/>
    <property type="project" value="UniProtKB-SubCell"/>
</dbReference>
<dbReference type="EMBL" id="CAJVPS010002012">
    <property type="protein sequence ID" value="CAG8557518.1"/>
    <property type="molecule type" value="Genomic_DNA"/>
</dbReference>
<organism evidence="10 11">
    <name type="scientific">Ambispora leptoticha</name>
    <dbReference type="NCBI Taxonomy" id="144679"/>
    <lineage>
        <taxon>Eukaryota</taxon>
        <taxon>Fungi</taxon>
        <taxon>Fungi incertae sedis</taxon>
        <taxon>Mucoromycota</taxon>
        <taxon>Glomeromycotina</taxon>
        <taxon>Glomeromycetes</taxon>
        <taxon>Archaeosporales</taxon>
        <taxon>Ambisporaceae</taxon>
        <taxon>Ambispora</taxon>
    </lineage>
</organism>
<feature type="binding site" evidence="6">
    <location>
        <position position="129"/>
    </location>
    <ligand>
        <name>S-adenosyl-L-methionine</name>
        <dbReference type="ChEBI" id="CHEBI:59789"/>
    </ligand>
</feature>
<feature type="region of interest" description="Disordered" evidence="7">
    <location>
        <begin position="1"/>
        <end position="21"/>
    </location>
</feature>
<keyword evidence="1 6" id="KW-0963">Cytoplasm</keyword>
<evidence type="ECO:0000259" key="8">
    <source>
        <dbReference type="Pfam" id="PF04034"/>
    </source>
</evidence>
<keyword evidence="2 6" id="KW-0690">Ribosome biogenesis</keyword>
<feature type="compositionally biased region" description="Acidic residues" evidence="7">
    <location>
        <begin position="259"/>
        <end position="276"/>
    </location>
</feature>
<comment type="subcellular location">
    <subcellularLocation>
        <location evidence="6">Cytoplasm</location>
    </subcellularLocation>
    <subcellularLocation>
        <location evidence="6">Nucleus</location>
    </subcellularLocation>
</comment>
<comment type="catalytic activity">
    <reaction evidence="6">
        <text>N(1)-methylpseudouridine(1191) in yeast 18S rRNA + S-adenosyl-L-methionine = N(1)-methyl-N(3)-[(3S)-3-amino-3-carboxypropyl]pseudouridine(1191) in yeast 18S rRNA + S-methyl-5'-thioadenosine + H(+)</text>
        <dbReference type="Rhea" id="RHEA:63300"/>
        <dbReference type="Rhea" id="RHEA-COMP:13852"/>
        <dbReference type="Rhea" id="RHEA-COMP:16309"/>
        <dbReference type="ChEBI" id="CHEBI:15378"/>
        <dbReference type="ChEBI" id="CHEBI:17509"/>
        <dbReference type="ChEBI" id="CHEBI:59789"/>
        <dbReference type="ChEBI" id="CHEBI:74890"/>
        <dbReference type="ChEBI" id="CHEBI:146234"/>
    </reaction>
</comment>
<feature type="binding site" evidence="6">
    <location>
        <position position="152"/>
    </location>
    <ligand>
        <name>S-adenosyl-L-methionine</name>
        <dbReference type="ChEBI" id="CHEBI:59789"/>
    </ligand>
</feature>
<reference evidence="10" key="1">
    <citation type="submission" date="2021-06" db="EMBL/GenBank/DDBJ databases">
        <authorList>
            <person name="Kallberg Y."/>
            <person name="Tangrot J."/>
            <person name="Rosling A."/>
        </authorList>
    </citation>
    <scope>NUCLEOTIDE SEQUENCE</scope>
    <source>
        <strain evidence="10">FL130A</strain>
    </source>
</reference>
<protein>
    <recommendedName>
        <fullName evidence="6">18S rRNA aminocarboxypropyltransferase</fullName>
        <ecNumber evidence="6">2.5.1.157</ecNumber>
    </recommendedName>
</protein>
<evidence type="ECO:0000256" key="7">
    <source>
        <dbReference type="SAM" id="MobiDB-lite"/>
    </source>
</evidence>
<dbReference type="NCBIfam" id="NF002621">
    <property type="entry name" value="PRK02287.1"/>
    <property type="match status" value="1"/>
</dbReference>
<dbReference type="AlphaFoldDB" id="A0A9N9BBA2"/>
<feature type="domain" description="16S/18S rRNA aminocarboxypropyltransferase Tsr3 C-terminal" evidence="8">
    <location>
        <begin position="104"/>
        <end position="229"/>
    </location>
</feature>
<name>A0A9N9BBA2_9GLOM</name>
<evidence type="ECO:0000313" key="10">
    <source>
        <dbReference type="EMBL" id="CAG8557518.1"/>
    </source>
</evidence>
<feature type="compositionally biased region" description="Basic and acidic residues" evidence="7">
    <location>
        <begin position="277"/>
        <end position="286"/>
    </location>
</feature>
<proteinExistence type="inferred from homology"/>
<dbReference type="Proteomes" id="UP000789508">
    <property type="component" value="Unassembled WGS sequence"/>
</dbReference>
<keyword evidence="3 6" id="KW-0698">rRNA processing</keyword>
<evidence type="ECO:0000313" key="11">
    <source>
        <dbReference type="Proteomes" id="UP000789508"/>
    </source>
</evidence>
<dbReference type="GO" id="GO:1904047">
    <property type="term" value="F:S-adenosyl-L-methionine binding"/>
    <property type="evidence" value="ECO:0007669"/>
    <property type="project" value="UniProtKB-UniRule"/>
</dbReference>
<dbReference type="EC" id="2.5.1.157" evidence="6"/>
<evidence type="ECO:0000256" key="3">
    <source>
        <dbReference type="ARBA" id="ARBA00022552"/>
    </source>
</evidence>
<comment type="function">
    <text evidence="6">Aminocarboxypropyltransferase that catalyzes the aminocarboxypropyl transfer on pseudouridine at position 1191 (Psi1191) in 18S rRNA. It constitutes the last step in biosynthesis of the hypermodified N1-methyl-N3-(3-amino-3-carboxypropyl) pseudouridine (m1acp3-Psi) conserved in eukaryotic 18S rRNA.</text>
</comment>
<keyword evidence="6" id="KW-0539">Nucleus</keyword>
<keyword evidence="4 6" id="KW-0808">Transferase</keyword>
<dbReference type="GO" id="GO:0106388">
    <property type="term" value="F:rRNA small subunit aminocarboxypropyltransferase activity"/>
    <property type="evidence" value="ECO:0007669"/>
    <property type="project" value="UniProtKB-EC"/>
</dbReference>
<evidence type="ECO:0000256" key="5">
    <source>
        <dbReference type="ARBA" id="ARBA00022691"/>
    </source>
</evidence>
<dbReference type="Pfam" id="PF04068">
    <property type="entry name" value="Fer4_RLI"/>
    <property type="match status" value="1"/>
</dbReference>
<evidence type="ECO:0000256" key="4">
    <source>
        <dbReference type="ARBA" id="ARBA00022679"/>
    </source>
</evidence>